<evidence type="ECO:0000259" key="9">
    <source>
        <dbReference type="PROSITE" id="PS50137"/>
    </source>
</evidence>
<dbReference type="AlphaFoldDB" id="A0A381W6Y9"/>
<organism evidence="11">
    <name type="scientific">marine metagenome</name>
    <dbReference type="NCBI Taxonomy" id="408172"/>
    <lineage>
        <taxon>unclassified sequences</taxon>
        <taxon>metagenomes</taxon>
        <taxon>ecological metagenomes</taxon>
    </lineage>
</organism>
<dbReference type="Pfam" id="PF14622">
    <property type="entry name" value="Ribonucleas_3_3"/>
    <property type="match status" value="1"/>
</dbReference>
<dbReference type="Gene3D" id="3.30.160.20">
    <property type="match status" value="1"/>
</dbReference>
<dbReference type="CDD" id="cd00593">
    <property type="entry name" value="RIBOc"/>
    <property type="match status" value="1"/>
</dbReference>
<dbReference type="SUPFAM" id="SSF54768">
    <property type="entry name" value="dsRNA-binding domain-like"/>
    <property type="match status" value="1"/>
</dbReference>
<evidence type="ECO:0000256" key="1">
    <source>
        <dbReference type="ARBA" id="ARBA00000109"/>
    </source>
</evidence>
<evidence type="ECO:0000256" key="5">
    <source>
        <dbReference type="ARBA" id="ARBA00022759"/>
    </source>
</evidence>
<dbReference type="HAMAP" id="MF_00104">
    <property type="entry name" value="RNase_III"/>
    <property type="match status" value="1"/>
</dbReference>
<dbReference type="SMART" id="SM00358">
    <property type="entry name" value="DSRM"/>
    <property type="match status" value="1"/>
</dbReference>
<dbReference type="PROSITE" id="PS50142">
    <property type="entry name" value="RNASE_3_2"/>
    <property type="match status" value="1"/>
</dbReference>
<protein>
    <recommendedName>
        <fullName evidence="2">ribonuclease III</fullName>
        <ecNumber evidence="2">3.1.26.3</ecNumber>
    </recommendedName>
</protein>
<dbReference type="EMBL" id="UINC01010753">
    <property type="protein sequence ID" value="SVA47727.1"/>
    <property type="molecule type" value="Genomic_DNA"/>
</dbReference>
<dbReference type="InterPro" id="IPR011907">
    <property type="entry name" value="RNase_III"/>
</dbReference>
<keyword evidence="5" id="KW-0255">Endonuclease</keyword>
<feature type="non-terminal residue" evidence="11">
    <location>
        <position position="1"/>
    </location>
</feature>
<dbReference type="GO" id="GO:0006364">
    <property type="term" value="P:rRNA processing"/>
    <property type="evidence" value="ECO:0007669"/>
    <property type="project" value="InterPro"/>
</dbReference>
<dbReference type="SMART" id="SM00535">
    <property type="entry name" value="RIBOc"/>
    <property type="match status" value="1"/>
</dbReference>
<name>A0A381W6Y9_9ZZZZ</name>
<evidence type="ECO:0000256" key="6">
    <source>
        <dbReference type="ARBA" id="ARBA00022801"/>
    </source>
</evidence>
<dbReference type="EC" id="3.1.26.3" evidence="2"/>
<dbReference type="CDD" id="cd10845">
    <property type="entry name" value="DSRM_RNAse_III_family"/>
    <property type="match status" value="1"/>
</dbReference>
<feature type="domain" description="DRBM" evidence="9">
    <location>
        <begin position="165"/>
        <end position="234"/>
    </location>
</feature>
<evidence type="ECO:0000256" key="3">
    <source>
        <dbReference type="ARBA" id="ARBA00022722"/>
    </source>
</evidence>
<evidence type="ECO:0000259" key="10">
    <source>
        <dbReference type="PROSITE" id="PS50142"/>
    </source>
</evidence>
<reference evidence="11" key="1">
    <citation type="submission" date="2018-05" db="EMBL/GenBank/DDBJ databases">
        <authorList>
            <person name="Lanie J.A."/>
            <person name="Ng W.-L."/>
            <person name="Kazmierczak K.M."/>
            <person name="Andrzejewski T.M."/>
            <person name="Davidsen T.M."/>
            <person name="Wayne K.J."/>
            <person name="Tettelin H."/>
            <person name="Glass J.I."/>
            <person name="Rusch D."/>
            <person name="Podicherti R."/>
            <person name="Tsui H.-C.T."/>
            <person name="Winkler M.E."/>
        </authorList>
    </citation>
    <scope>NUCLEOTIDE SEQUENCE</scope>
</reference>
<dbReference type="GO" id="GO:0004525">
    <property type="term" value="F:ribonuclease III activity"/>
    <property type="evidence" value="ECO:0007669"/>
    <property type="project" value="UniProtKB-EC"/>
</dbReference>
<proteinExistence type="inferred from homology"/>
<evidence type="ECO:0000313" key="11">
    <source>
        <dbReference type="EMBL" id="SVA47727.1"/>
    </source>
</evidence>
<keyword evidence="3" id="KW-0540">Nuclease</keyword>
<evidence type="ECO:0000256" key="7">
    <source>
        <dbReference type="ARBA" id="ARBA00022842"/>
    </source>
</evidence>
<evidence type="ECO:0000256" key="8">
    <source>
        <dbReference type="ARBA" id="ARBA00022884"/>
    </source>
</evidence>
<dbReference type="GO" id="GO:0046872">
    <property type="term" value="F:metal ion binding"/>
    <property type="evidence" value="ECO:0007669"/>
    <property type="project" value="UniProtKB-KW"/>
</dbReference>
<dbReference type="SUPFAM" id="SSF69065">
    <property type="entry name" value="RNase III domain-like"/>
    <property type="match status" value="1"/>
</dbReference>
<keyword evidence="8" id="KW-0694">RNA-binding</keyword>
<dbReference type="PROSITE" id="PS00517">
    <property type="entry name" value="RNASE_3_1"/>
    <property type="match status" value="1"/>
</dbReference>
<keyword evidence="6" id="KW-0378">Hydrolase</keyword>
<feature type="domain" description="RNase III" evidence="10">
    <location>
        <begin position="16"/>
        <end position="141"/>
    </location>
</feature>
<dbReference type="PANTHER" id="PTHR14950">
    <property type="entry name" value="DICER-RELATED"/>
    <property type="match status" value="1"/>
</dbReference>
<dbReference type="Gene3D" id="1.10.1520.10">
    <property type="entry name" value="Ribonuclease III domain"/>
    <property type="match status" value="1"/>
</dbReference>
<gene>
    <name evidence="11" type="ORF">METZ01_LOCUS100581</name>
</gene>
<dbReference type="NCBIfam" id="TIGR02191">
    <property type="entry name" value="RNaseIII"/>
    <property type="match status" value="1"/>
</dbReference>
<dbReference type="PANTHER" id="PTHR14950:SF37">
    <property type="entry name" value="ENDORIBONUCLEASE DICER"/>
    <property type="match status" value="1"/>
</dbReference>
<keyword evidence="7" id="KW-0460">Magnesium</keyword>
<evidence type="ECO:0000256" key="2">
    <source>
        <dbReference type="ARBA" id="ARBA00012177"/>
    </source>
</evidence>
<dbReference type="PROSITE" id="PS50137">
    <property type="entry name" value="DS_RBD"/>
    <property type="match status" value="1"/>
</dbReference>
<dbReference type="InterPro" id="IPR000999">
    <property type="entry name" value="RNase_III_dom"/>
</dbReference>
<dbReference type="InterPro" id="IPR014720">
    <property type="entry name" value="dsRBD_dom"/>
</dbReference>
<sequence>VPLFDFLFKSSQSNPFAALEKICKYRFKNRQYLIQAFTHRSISNQPRQNYERLEFLGDAVIDIVVSRELMREFPEGDEGILTQKRSALVQKTFLATMGQLLKLLDFVQIESTVDLKEEKIAVKQSANLFEALVGAIYLDGGIEPAKQLILNSIWTHRHEAWKSVNYKGQLIELCHMKQIDNPKFLVSNVSGPDHQKLFEVHVKIGDEIFPSGIGTNKKSAEQHAAQHAMEVLQD</sequence>
<dbReference type="GO" id="GO:0003723">
    <property type="term" value="F:RNA binding"/>
    <property type="evidence" value="ECO:0007669"/>
    <property type="project" value="UniProtKB-KW"/>
</dbReference>
<keyword evidence="4" id="KW-0479">Metal-binding</keyword>
<dbReference type="FunFam" id="1.10.1520.10:FF:000001">
    <property type="entry name" value="Ribonuclease 3"/>
    <property type="match status" value="1"/>
</dbReference>
<accession>A0A381W6Y9</accession>
<comment type="catalytic activity">
    <reaction evidence="1">
        <text>Endonucleolytic cleavage to 5'-phosphomonoester.</text>
        <dbReference type="EC" id="3.1.26.3"/>
    </reaction>
</comment>
<dbReference type="Pfam" id="PF00035">
    <property type="entry name" value="dsrm"/>
    <property type="match status" value="1"/>
</dbReference>
<evidence type="ECO:0000256" key="4">
    <source>
        <dbReference type="ARBA" id="ARBA00022723"/>
    </source>
</evidence>
<dbReference type="InterPro" id="IPR036389">
    <property type="entry name" value="RNase_III_sf"/>
</dbReference>